<evidence type="ECO:0008006" key="4">
    <source>
        <dbReference type="Google" id="ProtNLM"/>
    </source>
</evidence>
<name>A0A9X0CD68_9CNID</name>
<dbReference type="EMBL" id="MU827809">
    <property type="protein sequence ID" value="KAJ7324053.1"/>
    <property type="molecule type" value="Genomic_DNA"/>
</dbReference>
<evidence type="ECO:0000313" key="3">
    <source>
        <dbReference type="Proteomes" id="UP001163046"/>
    </source>
</evidence>
<organism evidence="2 3">
    <name type="scientific">Desmophyllum pertusum</name>
    <dbReference type="NCBI Taxonomy" id="174260"/>
    <lineage>
        <taxon>Eukaryota</taxon>
        <taxon>Metazoa</taxon>
        <taxon>Cnidaria</taxon>
        <taxon>Anthozoa</taxon>
        <taxon>Hexacorallia</taxon>
        <taxon>Scleractinia</taxon>
        <taxon>Caryophylliina</taxon>
        <taxon>Caryophylliidae</taxon>
        <taxon>Desmophyllum</taxon>
    </lineage>
</organism>
<dbReference type="SUPFAM" id="SSF50630">
    <property type="entry name" value="Acid proteases"/>
    <property type="match status" value="1"/>
</dbReference>
<feature type="region of interest" description="Disordered" evidence="1">
    <location>
        <begin position="104"/>
        <end position="125"/>
    </location>
</feature>
<evidence type="ECO:0000256" key="1">
    <source>
        <dbReference type="SAM" id="MobiDB-lite"/>
    </source>
</evidence>
<dbReference type="OrthoDB" id="5988102at2759"/>
<gene>
    <name evidence="2" type="ORF">OS493_030226</name>
</gene>
<reference evidence="2" key="1">
    <citation type="submission" date="2023-01" db="EMBL/GenBank/DDBJ databases">
        <title>Genome assembly of the deep-sea coral Lophelia pertusa.</title>
        <authorList>
            <person name="Herrera S."/>
            <person name="Cordes E."/>
        </authorList>
    </citation>
    <scope>NUCLEOTIDE SEQUENCE</scope>
    <source>
        <strain evidence="2">USNM1676648</strain>
        <tissue evidence="2">Polyp</tissue>
    </source>
</reference>
<evidence type="ECO:0000313" key="2">
    <source>
        <dbReference type="EMBL" id="KAJ7324053.1"/>
    </source>
</evidence>
<protein>
    <recommendedName>
        <fullName evidence="4">Gag-pol polyprotein</fullName>
    </recommendedName>
</protein>
<accession>A0A9X0CD68</accession>
<dbReference type="InterPro" id="IPR021109">
    <property type="entry name" value="Peptidase_aspartic_dom_sf"/>
</dbReference>
<keyword evidence="3" id="KW-1185">Reference proteome</keyword>
<dbReference type="Proteomes" id="UP001163046">
    <property type="component" value="Unassembled WGS sequence"/>
</dbReference>
<sequence length="166" mass="18389">MPRPTMFSSDDEYTFTLDSPTKVSAPFVSLKVNGVMCKFSVDSGASVSIVSHDVSKMFDIRIEPCDTRVYAFNSSMLGYYSACCWTHSLGISFKKLLSESDKPVTPLSDSLEEDTTDVNTQSNSSSYIPASVQEHTNSPLYVILTEPVPRRSTRVSVPPKRLIQET</sequence>
<proteinExistence type="predicted"/>
<dbReference type="Gene3D" id="2.40.70.10">
    <property type="entry name" value="Acid Proteases"/>
    <property type="match status" value="1"/>
</dbReference>
<dbReference type="AlphaFoldDB" id="A0A9X0CD68"/>
<comment type="caution">
    <text evidence="2">The sequence shown here is derived from an EMBL/GenBank/DDBJ whole genome shotgun (WGS) entry which is preliminary data.</text>
</comment>